<keyword evidence="5" id="KW-1185">Reference proteome</keyword>
<evidence type="ECO:0000313" key="4">
    <source>
        <dbReference type="EMBL" id="KAK3320210.1"/>
    </source>
</evidence>
<feature type="signal peptide" evidence="2">
    <location>
        <begin position="1"/>
        <end position="21"/>
    </location>
</feature>
<sequence>MFFSKTLTTTALLSLLRLGAAAPAPAPAALAERSTTGSFTYYETGLGACGWYSSDSDYIVALNWEQFDPSTPNGNPNDNSLCGSQIQANYNGNSVVVTVVDRCAGCSWGDLDFSPAAFSQLADLSVGRIEGTWDWI</sequence>
<dbReference type="PANTHER" id="PTHR31836:SF28">
    <property type="entry name" value="SRCR DOMAIN-CONTAINING PROTEIN-RELATED"/>
    <property type="match status" value="1"/>
</dbReference>
<organism evidence="4 5">
    <name type="scientific">Cercophora scortea</name>
    <dbReference type="NCBI Taxonomy" id="314031"/>
    <lineage>
        <taxon>Eukaryota</taxon>
        <taxon>Fungi</taxon>
        <taxon>Dikarya</taxon>
        <taxon>Ascomycota</taxon>
        <taxon>Pezizomycotina</taxon>
        <taxon>Sordariomycetes</taxon>
        <taxon>Sordariomycetidae</taxon>
        <taxon>Sordariales</taxon>
        <taxon>Lasiosphaeriaceae</taxon>
        <taxon>Cercophora</taxon>
    </lineage>
</organism>
<dbReference type="Pfam" id="PF03330">
    <property type="entry name" value="DPBB_1"/>
    <property type="match status" value="1"/>
</dbReference>
<accession>A0AAE0M5X7</accession>
<comment type="caution">
    <text evidence="4">The sequence shown here is derived from an EMBL/GenBank/DDBJ whole genome shotgun (WGS) entry which is preliminary data.</text>
</comment>
<protein>
    <submittedName>
        <fullName evidence="4">RlpA-like double-psi beta-barrel-protein domain-containing protein-containing protein</fullName>
    </submittedName>
</protein>
<evidence type="ECO:0000256" key="2">
    <source>
        <dbReference type="SAM" id="SignalP"/>
    </source>
</evidence>
<evidence type="ECO:0000313" key="5">
    <source>
        <dbReference type="Proteomes" id="UP001286456"/>
    </source>
</evidence>
<dbReference type="AlphaFoldDB" id="A0AAE0M5X7"/>
<keyword evidence="1 2" id="KW-0732">Signal</keyword>
<dbReference type="EMBL" id="JAUEPO010000006">
    <property type="protein sequence ID" value="KAK3320210.1"/>
    <property type="molecule type" value="Genomic_DNA"/>
</dbReference>
<reference evidence="4" key="1">
    <citation type="journal article" date="2023" name="Mol. Phylogenet. Evol.">
        <title>Genome-scale phylogeny and comparative genomics of the fungal order Sordariales.</title>
        <authorList>
            <person name="Hensen N."/>
            <person name="Bonometti L."/>
            <person name="Westerberg I."/>
            <person name="Brannstrom I.O."/>
            <person name="Guillou S."/>
            <person name="Cros-Aarteil S."/>
            <person name="Calhoun S."/>
            <person name="Haridas S."/>
            <person name="Kuo A."/>
            <person name="Mondo S."/>
            <person name="Pangilinan J."/>
            <person name="Riley R."/>
            <person name="LaButti K."/>
            <person name="Andreopoulos B."/>
            <person name="Lipzen A."/>
            <person name="Chen C."/>
            <person name="Yan M."/>
            <person name="Daum C."/>
            <person name="Ng V."/>
            <person name="Clum A."/>
            <person name="Steindorff A."/>
            <person name="Ohm R.A."/>
            <person name="Martin F."/>
            <person name="Silar P."/>
            <person name="Natvig D.O."/>
            <person name="Lalanne C."/>
            <person name="Gautier V."/>
            <person name="Ament-Velasquez S.L."/>
            <person name="Kruys A."/>
            <person name="Hutchinson M.I."/>
            <person name="Powell A.J."/>
            <person name="Barry K."/>
            <person name="Miller A.N."/>
            <person name="Grigoriev I.V."/>
            <person name="Debuchy R."/>
            <person name="Gladieux P."/>
            <person name="Hiltunen Thoren M."/>
            <person name="Johannesson H."/>
        </authorList>
    </citation>
    <scope>NUCLEOTIDE SEQUENCE</scope>
    <source>
        <strain evidence="4">SMH4131-1</strain>
    </source>
</reference>
<feature type="chain" id="PRO_5042026388" evidence="2">
    <location>
        <begin position="22"/>
        <end position="136"/>
    </location>
</feature>
<evidence type="ECO:0000259" key="3">
    <source>
        <dbReference type="Pfam" id="PF03330"/>
    </source>
</evidence>
<dbReference type="InterPro" id="IPR009009">
    <property type="entry name" value="RlpA-like_DPBB"/>
</dbReference>
<dbReference type="PANTHER" id="PTHR31836">
    <property type="match status" value="1"/>
</dbReference>
<dbReference type="Gene3D" id="2.40.40.10">
    <property type="entry name" value="RlpA-like domain"/>
    <property type="match status" value="1"/>
</dbReference>
<evidence type="ECO:0000256" key="1">
    <source>
        <dbReference type="ARBA" id="ARBA00022729"/>
    </source>
</evidence>
<dbReference type="InterPro" id="IPR036908">
    <property type="entry name" value="RlpA-like_sf"/>
</dbReference>
<reference evidence="4" key="2">
    <citation type="submission" date="2023-06" db="EMBL/GenBank/DDBJ databases">
        <authorList>
            <consortium name="Lawrence Berkeley National Laboratory"/>
            <person name="Haridas S."/>
            <person name="Hensen N."/>
            <person name="Bonometti L."/>
            <person name="Westerberg I."/>
            <person name="Brannstrom I.O."/>
            <person name="Guillou S."/>
            <person name="Cros-Aarteil S."/>
            <person name="Calhoun S."/>
            <person name="Kuo A."/>
            <person name="Mondo S."/>
            <person name="Pangilinan J."/>
            <person name="Riley R."/>
            <person name="Labutti K."/>
            <person name="Andreopoulos B."/>
            <person name="Lipzen A."/>
            <person name="Chen C."/>
            <person name="Yanf M."/>
            <person name="Daum C."/>
            <person name="Ng V."/>
            <person name="Clum A."/>
            <person name="Steindorff A."/>
            <person name="Ohm R."/>
            <person name="Martin F."/>
            <person name="Silar P."/>
            <person name="Natvig D."/>
            <person name="Lalanne C."/>
            <person name="Gautier V."/>
            <person name="Ament-Velasquez S.L."/>
            <person name="Kruys A."/>
            <person name="Hutchinson M.I."/>
            <person name="Powell A.J."/>
            <person name="Barry K."/>
            <person name="Miller A.N."/>
            <person name="Grigoriev I.V."/>
            <person name="Debuchy R."/>
            <person name="Gladieux P."/>
            <person name="Thoren M.H."/>
            <person name="Johannesson H."/>
        </authorList>
    </citation>
    <scope>NUCLEOTIDE SEQUENCE</scope>
    <source>
        <strain evidence="4">SMH4131-1</strain>
    </source>
</reference>
<dbReference type="CDD" id="cd22191">
    <property type="entry name" value="DPBB_RlpA_EXP_N-like"/>
    <property type="match status" value="1"/>
</dbReference>
<name>A0AAE0M5X7_9PEZI</name>
<gene>
    <name evidence="4" type="ORF">B0T19DRAFT_468429</name>
</gene>
<proteinExistence type="predicted"/>
<dbReference type="Proteomes" id="UP001286456">
    <property type="component" value="Unassembled WGS sequence"/>
</dbReference>
<dbReference type="InterPro" id="IPR051477">
    <property type="entry name" value="Expansin_CellWall"/>
</dbReference>
<dbReference type="SUPFAM" id="SSF50685">
    <property type="entry name" value="Barwin-like endoglucanases"/>
    <property type="match status" value="1"/>
</dbReference>
<feature type="domain" description="RlpA-like protein double-psi beta-barrel" evidence="3">
    <location>
        <begin position="82"/>
        <end position="130"/>
    </location>
</feature>